<dbReference type="Gene3D" id="3.80.10.10">
    <property type="entry name" value="Ribonuclease Inhibitor"/>
    <property type="match status" value="1"/>
</dbReference>
<evidence type="ECO:0000313" key="9">
    <source>
        <dbReference type="EMBL" id="KAK3576610.1"/>
    </source>
</evidence>
<evidence type="ECO:0000259" key="8">
    <source>
        <dbReference type="PROSITE" id="PS50104"/>
    </source>
</evidence>
<evidence type="ECO:0000256" key="2">
    <source>
        <dbReference type="ARBA" id="ARBA00022692"/>
    </source>
</evidence>
<evidence type="ECO:0000256" key="6">
    <source>
        <dbReference type="SAM" id="Phobius"/>
    </source>
</evidence>
<evidence type="ECO:0000256" key="3">
    <source>
        <dbReference type="ARBA" id="ARBA00022729"/>
    </source>
</evidence>
<dbReference type="GO" id="GO:0038023">
    <property type="term" value="F:signaling receptor activity"/>
    <property type="evidence" value="ECO:0007669"/>
    <property type="project" value="TreeGrafter"/>
</dbReference>
<protein>
    <recommendedName>
        <fullName evidence="8">TIR domain-containing protein</fullName>
    </recommendedName>
</protein>
<keyword evidence="4 6" id="KW-1133">Transmembrane helix</keyword>
<gene>
    <name evidence="9" type="ORF">CHS0354_023128</name>
</gene>
<dbReference type="EMBL" id="JAEAOA010001402">
    <property type="protein sequence ID" value="KAK3576610.1"/>
    <property type="molecule type" value="Genomic_DNA"/>
</dbReference>
<dbReference type="SUPFAM" id="SSF52200">
    <property type="entry name" value="Toll/Interleukin receptor TIR domain"/>
    <property type="match status" value="1"/>
</dbReference>
<evidence type="ECO:0000256" key="1">
    <source>
        <dbReference type="ARBA" id="ARBA00004167"/>
    </source>
</evidence>
<keyword evidence="5 6" id="KW-0472">Membrane</keyword>
<name>A0AAE0RNX1_9BIVA</name>
<keyword evidence="3 7" id="KW-0732">Signal</keyword>
<dbReference type="Proteomes" id="UP001195483">
    <property type="component" value="Unassembled WGS sequence"/>
</dbReference>
<dbReference type="Gene3D" id="3.40.50.10140">
    <property type="entry name" value="Toll/interleukin-1 receptor homology (TIR) domain"/>
    <property type="match status" value="1"/>
</dbReference>
<evidence type="ECO:0000256" key="5">
    <source>
        <dbReference type="ARBA" id="ARBA00023136"/>
    </source>
</evidence>
<feature type="transmembrane region" description="Helical" evidence="6">
    <location>
        <begin position="233"/>
        <end position="255"/>
    </location>
</feature>
<feature type="signal peptide" evidence="7">
    <location>
        <begin position="1"/>
        <end position="20"/>
    </location>
</feature>
<dbReference type="SUPFAM" id="SSF52058">
    <property type="entry name" value="L domain-like"/>
    <property type="match status" value="1"/>
</dbReference>
<reference evidence="9" key="2">
    <citation type="journal article" date="2021" name="Genome Biol. Evol.">
        <title>Developing a high-quality reference genome for a parasitic bivalve with doubly uniparental inheritance (Bivalvia: Unionida).</title>
        <authorList>
            <person name="Smith C.H."/>
        </authorList>
    </citation>
    <scope>NUCLEOTIDE SEQUENCE</scope>
    <source>
        <strain evidence="9">CHS0354</strain>
        <tissue evidence="9">Mantle</tissue>
    </source>
</reference>
<dbReference type="InterPro" id="IPR000157">
    <property type="entry name" value="TIR_dom"/>
</dbReference>
<dbReference type="AlphaFoldDB" id="A0AAE0RNX1"/>
<accession>A0AAE0RNX1</accession>
<reference evidence="9" key="1">
    <citation type="journal article" date="2021" name="Genome Biol. Evol.">
        <title>A High-Quality Reference Genome for a Parasitic Bivalve with Doubly Uniparental Inheritance (Bivalvia: Unionida).</title>
        <authorList>
            <person name="Smith C.H."/>
        </authorList>
    </citation>
    <scope>NUCLEOTIDE SEQUENCE</scope>
    <source>
        <strain evidence="9">CHS0354</strain>
    </source>
</reference>
<proteinExistence type="predicted"/>
<dbReference type="PROSITE" id="PS50104">
    <property type="entry name" value="TIR"/>
    <property type="match status" value="1"/>
</dbReference>
<dbReference type="PANTHER" id="PTHR24365">
    <property type="entry name" value="TOLL-LIKE RECEPTOR"/>
    <property type="match status" value="1"/>
</dbReference>
<feature type="chain" id="PRO_5042203598" description="TIR domain-containing protein" evidence="7">
    <location>
        <begin position="21"/>
        <end position="418"/>
    </location>
</feature>
<evidence type="ECO:0000313" key="10">
    <source>
        <dbReference type="Proteomes" id="UP001195483"/>
    </source>
</evidence>
<dbReference type="GO" id="GO:0005886">
    <property type="term" value="C:plasma membrane"/>
    <property type="evidence" value="ECO:0007669"/>
    <property type="project" value="TreeGrafter"/>
</dbReference>
<evidence type="ECO:0000256" key="4">
    <source>
        <dbReference type="ARBA" id="ARBA00022989"/>
    </source>
</evidence>
<dbReference type="SMART" id="SM00255">
    <property type="entry name" value="TIR"/>
    <property type="match status" value="1"/>
</dbReference>
<reference evidence="9" key="3">
    <citation type="submission" date="2023-05" db="EMBL/GenBank/DDBJ databases">
        <authorList>
            <person name="Smith C.H."/>
        </authorList>
    </citation>
    <scope>NUCLEOTIDE SEQUENCE</scope>
    <source>
        <strain evidence="9">CHS0354</strain>
        <tissue evidence="9">Mantle</tissue>
    </source>
</reference>
<keyword evidence="2 6" id="KW-0812">Transmembrane</keyword>
<comment type="caution">
    <text evidence="9">The sequence shown here is derived from an EMBL/GenBank/DDBJ whole genome shotgun (WGS) entry which is preliminary data.</text>
</comment>
<dbReference type="GO" id="GO:0007165">
    <property type="term" value="P:signal transduction"/>
    <property type="evidence" value="ECO:0007669"/>
    <property type="project" value="InterPro"/>
</dbReference>
<dbReference type="Pfam" id="PF13676">
    <property type="entry name" value="TIR_2"/>
    <property type="match status" value="1"/>
</dbReference>
<dbReference type="PANTHER" id="PTHR24365:SF541">
    <property type="entry name" value="PROTEIN TOLL-RELATED"/>
    <property type="match status" value="1"/>
</dbReference>
<evidence type="ECO:0000256" key="7">
    <source>
        <dbReference type="SAM" id="SignalP"/>
    </source>
</evidence>
<dbReference type="InterPro" id="IPR035897">
    <property type="entry name" value="Toll_tir_struct_dom_sf"/>
</dbReference>
<keyword evidence="10" id="KW-1185">Reference proteome</keyword>
<organism evidence="9 10">
    <name type="scientific">Potamilus streckersoni</name>
    <dbReference type="NCBI Taxonomy" id="2493646"/>
    <lineage>
        <taxon>Eukaryota</taxon>
        <taxon>Metazoa</taxon>
        <taxon>Spiralia</taxon>
        <taxon>Lophotrochozoa</taxon>
        <taxon>Mollusca</taxon>
        <taxon>Bivalvia</taxon>
        <taxon>Autobranchia</taxon>
        <taxon>Heteroconchia</taxon>
        <taxon>Palaeoheterodonta</taxon>
        <taxon>Unionida</taxon>
        <taxon>Unionoidea</taxon>
        <taxon>Unionidae</taxon>
        <taxon>Ambleminae</taxon>
        <taxon>Lampsilini</taxon>
        <taxon>Potamilus</taxon>
    </lineage>
</organism>
<sequence length="418" mass="48611">MFRALCSIVLIIGRFPICKLEVQGCPSGCKCSVEQIVGKFSVSCGTIALSSRSAYSSFPTVLPTNTQVFLFRVTEEAQIFDETVISFTDISWLHVEEITLQRVRYLQLNQTRLHGLSRLKVLRLKDETLTQIAHRDTFLSTPKVEVLDLIYNTQLSLKSVVSALNDSLPNLKYLDLCNLQAALSEPFTLTKEFAVAIQNKRKHLYTCKFDNSLNYMTSNLLNDMNYHCNRKEFLGAIIAIPCIIILIIVFSYVIVRRHRNIKRKAIRSDTLMERYNMNKCEDRQRYFVFLSFAGRDYELVQTYIIPELKKFVKETFGNNDNLICTRDSHFTPGRWITEEMDRCLNKCDVFVMVVTKHFIKSEWCKYEEMVAKQKSKFKILLVNEEDYQQKIPSALREILKVCTRATQRLQNHTIVIRP</sequence>
<dbReference type="InterPro" id="IPR032675">
    <property type="entry name" value="LRR_dom_sf"/>
</dbReference>
<comment type="subcellular location">
    <subcellularLocation>
        <location evidence="1">Membrane</location>
        <topology evidence="1">Single-pass membrane protein</topology>
    </subcellularLocation>
</comment>
<feature type="domain" description="TIR" evidence="8">
    <location>
        <begin position="284"/>
        <end position="418"/>
    </location>
</feature>